<evidence type="ECO:0000313" key="2">
    <source>
        <dbReference type="EMBL" id="OAM91533.1"/>
    </source>
</evidence>
<protein>
    <submittedName>
        <fullName evidence="2">Uncharacterized protein</fullName>
    </submittedName>
</protein>
<reference evidence="2 3" key="1">
    <citation type="submission" date="2016-01" db="EMBL/GenBank/DDBJ databases">
        <title>High potential of lignocellulose degradation of a new Verrucomicrobia species.</title>
        <authorList>
            <person name="Wang Y."/>
            <person name="Shi Y."/>
            <person name="Qiu Z."/>
            <person name="Liu S."/>
            <person name="Yang H."/>
        </authorList>
    </citation>
    <scope>NUCLEOTIDE SEQUENCE [LARGE SCALE GENOMIC DNA]</scope>
    <source>
        <strain evidence="2 3">TSB47</strain>
    </source>
</reference>
<keyword evidence="3" id="KW-1185">Reference proteome</keyword>
<keyword evidence="1" id="KW-1133">Transmembrane helix</keyword>
<proteinExistence type="predicted"/>
<organism evidence="2 3">
    <name type="scientific">Termitidicoccus mucosus</name>
    <dbReference type="NCBI Taxonomy" id="1184151"/>
    <lineage>
        <taxon>Bacteria</taxon>
        <taxon>Pseudomonadati</taxon>
        <taxon>Verrucomicrobiota</taxon>
        <taxon>Opitutia</taxon>
        <taxon>Opitutales</taxon>
        <taxon>Opitutaceae</taxon>
        <taxon>Termitidicoccus</taxon>
    </lineage>
</organism>
<evidence type="ECO:0000313" key="3">
    <source>
        <dbReference type="Proteomes" id="UP000078486"/>
    </source>
</evidence>
<keyword evidence="1" id="KW-0812">Transmembrane</keyword>
<gene>
    <name evidence="2" type="ORF">AW736_02525</name>
</gene>
<feature type="transmembrane region" description="Helical" evidence="1">
    <location>
        <begin position="12"/>
        <end position="36"/>
    </location>
</feature>
<dbReference type="Proteomes" id="UP000078486">
    <property type="component" value="Unassembled WGS sequence"/>
</dbReference>
<name>A0A178INQ2_9BACT</name>
<comment type="caution">
    <text evidence="2">The sequence shown here is derived from an EMBL/GenBank/DDBJ whole genome shotgun (WGS) entry which is preliminary data.</text>
</comment>
<dbReference type="EMBL" id="LRRQ01000023">
    <property type="protein sequence ID" value="OAM91533.1"/>
    <property type="molecule type" value="Genomic_DNA"/>
</dbReference>
<keyword evidence="1" id="KW-0472">Membrane</keyword>
<evidence type="ECO:0000256" key="1">
    <source>
        <dbReference type="SAM" id="Phobius"/>
    </source>
</evidence>
<dbReference type="AlphaFoldDB" id="A0A178INQ2"/>
<sequence>MGGKFEFGSRNIRGVALVAVLAAVVILGMIGGGLIYQMASGLSAGREAHLSGRQQAYVSSQQDAVSYSLDPARQPLLPGSYATRPSSAGISLVSLGSGADAGRIGVFGLSLDTGESGRGMSSGLLLSAALNKNPYQPPEPPDGPPLVLQPPFLLAHDSSRTAPLSMANEYFTVQMAFPLSNPAGTRYQVSTDVTARHGGYTTPGDIQMWSWMDVYDSSTGDYWNNDYCQSSLASVYDYDLQYFSPALDVSRHAGIAVFFEHYLFYDRGYYQIPRWFKARAVYTDDQGVEHVSAEASLAPGFLFDLQEWGYIQATGASFTRHTPVVEFPPDWHGMDDSVYAYWEACSWWGDYIGEWDLHLALNGVLMLEDSVDLAGPWPYNLGGVNGIIYRYLYGEGRETEEEALVYAARRAAAHEIEGGGRYVDLVMEAWGTPNAHTPQGAVFVAHSTYGYHLRVPLVPEKPPVPHPVLDQHNPYKDIVIGVDDYEAISGVNLGVALAVHPAGPESGVDAYSGVFNAAVSSHAFDGGPCGSVYNSTASGGFTGLQDF</sequence>
<dbReference type="STRING" id="1184151.AW736_02525"/>
<accession>A0A178INQ2</accession>